<dbReference type="Proteomes" id="UP000076858">
    <property type="component" value="Unassembled WGS sequence"/>
</dbReference>
<dbReference type="AlphaFoldDB" id="A0A162SFZ6"/>
<protein>
    <submittedName>
        <fullName evidence="1">Uncharacterized protein</fullName>
    </submittedName>
</protein>
<reference evidence="1 2" key="1">
    <citation type="submission" date="2016-03" db="EMBL/GenBank/DDBJ databases">
        <title>EvidentialGene: Evidence-directed Construction of Genes on Genomes.</title>
        <authorList>
            <person name="Gilbert D.G."/>
            <person name="Choi J.-H."/>
            <person name="Mockaitis K."/>
            <person name="Colbourne J."/>
            <person name="Pfrender M."/>
        </authorList>
    </citation>
    <scope>NUCLEOTIDE SEQUENCE [LARGE SCALE GENOMIC DNA]</scope>
    <source>
        <strain evidence="1 2">Xinb3</strain>
        <tissue evidence="1">Complete organism</tissue>
    </source>
</reference>
<evidence type="ECO:0000313" key="1">
    <source>
        <dbReference type="EMBL" id="KZS21265.1"/>
    </source>
</evidence>
<gene>
    <name evidence="1" type="ORF">APZ42_011842</name>
</gene>
<name>A0A162SFZ6_9CRUS</name>
<dbReference type="EMBL" id="LRGB01000027">
    <property type="protein sequence ID" value="KZS21265.1"/>
    <property type="molecule type" value="Genomic_DNA"/>
</dbReference>
<proteinExistence type="predicted"/>
<evidence type="ECO:0000313" key="2">
    <source>
        <dbReference type="Proteomes" id="UP000076858"/>
    </source>
</evidence>
<accession>A0A162SFZ6</accession>
<comment type="caution">
    <text evidence="1">The sequence shown here is derived from an EMBL/GenBank/DDBJ whole genome shotgun (WGS) entry which is preliminary data.</text>
</comment>
<keyword evidence="2" id="KW-1185">Reference proteome</keyword>
<organism evidence="1 2">
    <name type="scientific">Daphnia magna</name>
    <dbReference type="NCBI Taxonomy" id="35525"/>
    <lineage>
        <taxon>Eukaryota</taxon>
        <taxon>Metazoa</taxon>
        <taxon>Ecdysozoa</taxon>
        <taxon>Arthropoda</taxon>
        <taxon>Crustacea</taxon>
        <taxon>Branchiopoda</taxon>
        <taxon>Diplostraca</taxon>
        <taxon>Cladocera</taxon>
        <taxon>Anomopoda</taxon>
        <taxon>Daphniidae</taxon>
        <taxon>Daphnia</taxon>
    </lineage>
</organism>
<sequence length="50" mass="5691">MRPPSWDPKKKQKSLGSWTNLNLSKLSSSFDTITHSEAQLIKNMHNPVDP</sequence>